<dbReference type="AlphaFoldDB" id="A0A2H3A314"/>
<organism evidence="3 4">
    <name type="scientific">Trichoderma parareesei</name>
    <name type="common">Filamentous fungus</name>
    <dbReference type="NCBI Taxonomy" id="858221"/>
    <lineage>
        <taxon>Eukaryota</taxon>
        <taxon>Fungi</taxon>
        <taxon>Dikarya</taxon>
        <taxon>Ascomycota</taxon>
        <taxon>Pezizomycotina</taxon>
        <taxon>Sordariomycetes</taxon>
        <taxon>Hypocreomycetidae</taxon>
        <taxon>Hypocreales</taxon>
        <taxon>Hypocreaceae</taxon>
        <taxon>Trichoderma</taxon>
    </lineage>
</organism>
<sequence>MYASPPRDPLTGRVIRKKKPTLPPDVCRICNRFQYHEDFEGVHASDGFHEPRTEILGDPDSYVIKIHTKDLLRDGKHVEDASRLRNCPYCRLLYDALNLFFNDASLNWVLDARDQTARIKVRVNQGAPLVLACEDAIGHHFEFTHIRGDVEIYSADWGNMAKSDFPTAGLAPPTPTPATTWTREKQNTEGFLQYWFRGCAGRADAMDQCYNTPNRLLYIDWANDTITLEEFQSGTPGMPDLDRPAEYATLSHCWLDEDPTLPKLLVSNINLWKRGCKISCLPAGLRDAIRVANLNEIPYIFIDSLCIVQDWQQDRDAQQPMVGFYFRDSILTIVAASSARPDDGFLFPPEKDWLTATVDFKAPSGASAALTMRKKYSRPASPFDAIDEASARGHVACGSYRRVGPLYAQHWCFLEALLGTRVMHFTSAGIMCDCKRHNCSREQTISNLCSGRHVGNGHLRSITIPYSMQKAPSFSWASVDAPVIFKDNRGWYFEPEIRMLEAGSLPQNANDPCGNVDGAFIRLEAFIKKCEVSQILKGAAGGHWQFVYFRNKDGTTTKMHPFVGDGPLVEVKGKQAALKRLRKKRASRAQRRLRKKRRSGSKSGAEGEDDNPNRSHTYLTRNHHEYRLSTVGRGKITGVAWVMCVRRRGQDVEEHKGIKMDRFDGLVLTRSMRYPGAFERIGCIRNIPDSLFDPEPRRQEITLV</sequence>
<evidence type="ECO:0000313" key="4">
    <source>
        <dbReference type="Proteomes" id="UP000219286"/>
    </source>
</evidence>
<dbReference type="PANTHER" id="PTHR33112">
    <property type="entry name" value="DOMAIN PROTEIN, PUTATIVE-RELATED"/>
    <property type="match status" value="1"/>
</dbReference>
<proteinExistence type="predicted"/>
<feature type="compositionally biased region" description="Basic residues" evidence="1">
    <location>
        <begin position="582"/>
        <end position="600"/>
    </location>
</feature>
<gene>
    <name evidence="3" type="ORF">A9Z42_0000980</name>
</gene>
<feature type="region of interest" description="Disordered" evidence="1">
    <location>
        <begin position="582"/>
        <end position="622"/>
    </location>
</feature>
<feature type="domain" description="Heterokaryon incompatibility" evidence="2">
    <location>
        <begin position="247"/>
        <end position="346"/>
    </location>
</feature>
<dbReference type="EMBL" id="LFMI01000847">
    <property type="protein sequence ID" value="OTA08416.1"/>
    <property type="molecule type" value="Genomic_DNA"/>
</dbReference>
<accession>A0A2H3A314</accession>
<comment type="caution">
    <text evidence="3">The sequence shown here is derived from an EMBL/GenBank/DDBJ whole genome shotgun (WGS) entry which is preliminary data.</text>
</comment>
<protein>
    <recommendedName>
        <fullName evidence="2">Heterokaryon incompatibility domain-containing protein</fullName>
    </recommendedName>
</protein>
<dbReference type="PANTHER" id="PTHR33112:SF16">
    <property type="entry name" value="HETEROKARYON INCOMPATIBILITY DOMAIN-CONTAINING PROTEIN"/>
    <property type="match status" value="1"/>
</dbReference>
<name>A0A2H3A314_TRIPA</name>
<keyword evidence="4" id="KW-1185">Reference proteome</keyword>
<dbReference type="InterPro" id="IPR010730">
    <property type="entry name" value="HET"/>
</dbReference>
<evidence type="ECO:0000313" key="3">
    <source>
        <dbReference type="EMBL" id="OTA08416.1"/>
    </source>
</evidence>
<dbReference type="Pfam" id="PF06985">
    <property type="entry name" value="HET"/>
    <property type="match status" value="1"/>
</dbReference>
<evidence type="ECO:0000259" key="2">
    <source>
        <dbReference type="Pfam" id="PF06985"/>
    </source>
</evidence>
<dbReference type="OrthoDB" id="5347061at2759"/>
<reference evidence="3 4" key="1">
    <citation type="journal article" date="2015" name="Genome Announc.">
        <title>Genome sequence and annotation of Trichoderma parareesei, the ancestor of the cellulase producer Trichoderma reesei.</title>
        <authorList>
            <person name="Yang D."/>
            <person name="Pomraning K."/>
            <person name="Kopchinskiy A."/>
            <person name="Karimi Aghcheh R."/>
            <person name="Atanasova L."/>
            <person name="Chenthamara K."/>
            <person name="Baker S.E."/>
            <person name="Zhang R."/>
            <person name="Shen Q."/>
            <person name="Freitag M."/>
            <person name="Kubicek C.P."/>
            <person name="Druzhinina I.S."/>
        </authorList>
    </citation>
    <scope>NUCLEOTIDE SEQUENCE [LARGE SCALE GENOMIC DNA]</scope>
    <source>
        <strain evidence="3 4">CBS 125925</strain>
    </source>
</reference>
<dbReference type="Proteomes" id="UP000219286">
    <property type="component" value="Unassembled WGS sequence"/>
</dbReference>
<evidence type="ECO:0000256" key="1">
    <source>
        <dbReference type="SAM" id="MobiDB-lite"/>
    </source>
</evidence>